<dbReference type="Pfam" id="PF05448">
    <property type="entry name" value="AXE1"/>
    <property type="match status" value="1"/>
</dbReference>
<dbReference type="EMBL" id="CP023004">
    <property type="protein sequence ID" value="AWI09855.1"/>
    <property type="molecule type" value="Genomic_DNA"/>
</dbReference>
<dbReference type="OrthoDB" id="9770528at2"/>
<proteinExistence type="predicted"/>
<feature type="active site" description="Nucleophile" evidence="1">
    <location>
        <position position="322"/>
    </location>
</feature>
<dbReference type="RefSeq" id="WP_108825669.1">
    <property type="nucleotide sequence ID" value="NZ_CP023004.1"/>
</dbReference>
<dbReference type="GO" id="GO:0005976">
    <property type="term" value="P:polysaccharide metabolic process"/>
    <property type="evidence" value="ECO:0007669"/>
    <property type="project" value="TreeGrafter"/>
</dbReference>
<dbReference type="Proteomes" id="UP000244896">
    <property type="component" value="Chromosome"/>
</dbReference>
<keyword evidence="2" id="KW-0732">Signal</keyword>
<dbReference type="KEGG" id="elut:CKA38_11885"/>
<organism evidence="4 5">
    <name type="scientific">Ereboglobus luteus</name>
    <dbReference type="NCBI Taxonomy" id="1796921"/>
    <lineage>
        <taxon>Bacteria</taxon>
        <taxon>Pseudomonadati</taxon>
        <taxon>Verrucomicrobiota</taxon>
        <taxon>Opitutia</taxon>
        <taxon>Opitutales</taxon>
        <taxon>Opitutaceae</taxon>
        <taxon>Ereboglobus</taxon>
    </lineage>
</organism>
<feature type="active site" description="Charge relay system" evidence="1">
    <location>
        <position position="411"/>
    </location>
</feature>
<feature type="signal peptide" evidence="2">
    <location>
        <begin position="1"/>
        <end position="27"/>
    </location>
</feature>
<dbReference type="AlphaFoldDB" id="A0A2U8E523"/>
<accession>A0A2U8E523</accession>
<dbReference type="InterPro" id="IPR029058">
    <property type="entry name" value="AB_hydrolase_fold"/>
</dbReference>
<feature type="active site" description="Charge relay system" evidence="1">
    <location>
        <position position="440"/>
    </location>
</feature>
<dbReference type="GO" id="GO:0052689">
    <property type="term" value="F:carboxylic ester hydrolase activity"/>
    <property type="evidence" value="ECO:0007669"/>
    <property type="project" value="TreeGrafter"/>
</dbReference>
<evidence type="ECO:0000256" key="2">
    <source>
        <dbReference type="SAM" id="SignalP"/>
    </source>
</evidence>
<name>A0A2U8E523_9BACT</name>
<feature type="domain" description="Acetyl xylan esterase" evidence="3">
    <location>
        <begin position="146"/>
        <end position="454"/>
    </location>
</feature>
<dbReference type="PANTHER" id="PTHR40111">
    <property type="entry name" value="CEPHALOSPORIN-C DEACETYLASE"/>
    <property type="match status" value="1"/>
</dbReference>
<evidence type="ECO:0000256" key="1">
    <source>
        <dbReference type="PIRSR" id="PIRSR639069-1"/>
    </source>
</evidence>
<dbReference type="Gene3D" id="3.40.50.1820">
    <property type="entry name" value="alpha/beta hydrolase"/>
    <property type="match status" value="1"/>
</dbReference>
<evidence type="ECO:0000259" key="3">
    <source>
        <dbReference type="Pfam" id="PF05448"/>
    </source>
</evidence>
<dbReference type="InterPro" id="IPR008391">
    <property type="entry name" value="AXE1_dom"/>
</dbReference>
<reference evidence="4 5" key="1">
    <citation type="journal article" date="2018" name="Syst. Appl. Microbiol.">
        <title>Ereboglobus luteus gen. nov. sp. nov. from cockroach guts, and new insights into the oxygen relationship of the genera Opitutus and Didymococcus (Verrucomicrobia: Opitutaceae).</title>
        <authorList>
            <person name="Tegtmeier D."/>
            <person name="Belitz A."/>
            <person name="Radek R."/>
            <person name="Heimerl T."/>
            <person name="Brune A."/>
        </authorList>
    </citation>
    <scope>NUCLEOTIDE SEQUENCE [LARGE SCALE GENOMIC DNA]</scope>
    <source>
        <strain evidence="4 5">Ho45</strain>
    </source>
</reference>
<dbReference type="InterPro" id="IPR039069">
    <property type="entry name" value="CE7"/>
</dbReference>
<dbReference type="SUPFAM" id="SSF53474">
    <property type="entry name" value="alpha/beta-Hydrolases"/>
    <property type="match status" value="1"/>
</dbReference>
<evidence type="ECO:0000313" key="5">
    <source>
        <dbReference type="Proteomes" id="UP000244896"/>
    </source>
</evidence>
<feature type="chain" id="PRO_5016155338" evidence="2">
    <location>
        <begin position="28"/>
        <end position="465"/>
    </location>
</feature>
<dbReference type="PANTHER" id="PTHR40111:SF1">
    <property type="entry name" value="CEPHALOSPORIN-C DEACETYLASE"/>
    <property type="match status" value="1"/>
</dbReference>
<sequence length="465" mass="50713">MLTKNRFTRFIGSCAALAVLSGAVALAAPDTNEIAPVPAVAQKRVASVQIIVSPDHQDWSYKVGEKVKFTVRVMADNELLEGVRVAYRVAPDMMPAEEVKAVVSANGLVIDGGTMKTPGFLRCVVTANVGGKNYRGLATAGFEPEKIKPTQTEPKDFDAFWNEGKAELAKIPLDAKRTLLPEYCTSTVNVYHVSFRTVGSAGGRYQSRFYGILCEPKAPGKYPAILRVPGAGVRPYVPVNTSLAERGAITLTVGIHGFPVNLIPEAYDQMRSSTLRGYHLYNLDDKNAYYYRRVYLSCVRANDYLTSLPNWNGKDLVVTGGSQGGQLTIVTSGLDPRVTGCAAQFPAYCDVTGYLHGRAGGWPHMFRPDSKTGKNFHAENPLKIETTSYYDAVNFAKRIKAPGHYYWGYNDETCPPTSMHAAYNQIKAPKVLDLALIAGHPIIPEAADAVNAWIVDFLKLPAANL</sequence>
<gene>
    <name evidence="4" type="ORF">CKA38_11885</name>
</gene>
<evidence type="ECO:0000313" key="4">
    <source>
        <dbReference type="EMBL" id="AWI09855.1"/>
    </source>
</evidence>
<protein>
    <submittedName>
        <fullName evidence="4">Acetylxylan esterase</fullName>
    </submittedName>
</protein>
<keyword evidence="5" id="KW-1185">Reference proteome</keyword>